<evidence type="ECO:0000259" key="10">
    <source>
        <dbReference type="PROSITE" id="PS00716"/>
    </source>
</evidence>
<comment type="function">
    <text evidence="6">Sigma factors are initiation factors that promote the attachment of RNA polymerase to specific initiation sites and are then released. This sigma factor is the primary sigma factor during exponential growth.</text>
</comment>
<dbReference type="GO" id="GO:0003677">
    <property type="term" value="F:DNA binding"/>
    <property type="evidence" value="ECO:0007669"/>
    <property type="project" value="UniProtKB-UniRule"/>
</dbReference>
<feature type="region of interest" description="Sigma-70 factor domain-2" evidence="6">
    <location>
        <begin position="442"/>
        <end position="512"/>
    </location>
</feature>
<feature type="region of interest" description="Disordered" evidence="8">
    <location>
        <begin position="235"/>
        <end position="267"/>
    </location>
</feature>
<keyword evidence="2 6" id="KW-0805">Transcription regulation</keyword>
<dbReference type="Pfam" id="PF04539">
    <property type="entry name" value="Sigma70_r3"/>
    <property type="match status" value="1"/>
</dbReference>
<dbReference type="InterPro" id="IPR007624">
    <property type="entry name" value="RNA_pol_sigma70_r3"/>
</dbReference>
<evidence type="ECO:0000256" key="3">
    <source>
        <dbReference type="ARBA" id="ARBA00023082"/>
    </source>
</evidence>
<keyword evidence="4 6" id="KW-0238">DNA-binding</keyword>
<dbReference type="Gene3D" id="1.10.601.10">
    <property type="entry name" value="RNA Polymerase Primary Sigma Factor"/>
    <property type="match status" value="1"/>
</dbReference>
<dbReference type="InterPro" id="IPR014284">
    <property type="entry name" value="RNA_pol_sigma-70_dom"/>
</dbReference>
<accession>A0A1U9V4T2</accession>
<dbReference type="NCBIfam" id="NF004208">
    <property type="entry name" value="PRK05658.1"/>
    <property type="match status" value="1"/>
</dbReference>
<dbReference type="Pfam" id="PF04542">
    <property type="entry name" value="Sigma70_r2"/>
    <property type="match status" value="1"/>
</dbReference>
<dbReference type="EMBL" id="CP017759">
    <property type="protein sequence ID" value="AQV99395.1"/>
    <property type="molecule type" value="Genomic_DNA"/>
</dbReference>
<feature type="region of interest" description="Sigma-70 factor domain-4" evidence="6">
    <location>
        <begin position="610"/>
        <end position="663"/>
    </location>
</feature>
<dbReference type="InterPro" id="IPR013325">
    <property type="entry name" value="RNA_pol_sigma_r2"/>
</dbReference>
<dbReference type="InterPro" id="IPR036388">
    <property type="entry name" value="WH-like_DNA-bd_sf"/>
</dbReference>
<name>A0A1U9V4T2_CUPNE</name>
<comment type="subcellular location">
    <subcellularLocation>
        <location evidence="6">Cytoplasm</location>
    </subcellularLocation>
</comment>
<dbReference type="NCBIfam" id="TIGR02393">
    <property type="entry name" value="RpoD_Cterm"/>
    <property type="match status" value="1"/>
</dbReference>
<dbReference type="GO" id="GO:0005737">
    <property type="term" value="C:cytoplasm"/>
    <property type="evidence" value="ECO:0007669"/>
    <property type="project" value="UniProtKB-SubCell"/>
</dbReference>
<dbReference type="AlphaFoldDB" id="A0A1U9V4T2"/>
<comment type="subunit">
    <text evidence="6">Interacts transiently with the RNA polymerase catalytic core.</text>
</comment>
<dbReference type="PROSITE" id="PS00715">
    <property type="entry name" value="SIGMA70_1"/>
    <property type="match status" value="1"/>
</dbReference>
<dbReference type="Gene3D" id="1.10.10.10">
    <property type="entry name" value="Winged helix-like DNA-binding domain superfamily/Winged helix DNA-binding domain"/>
    <property type="match status" value="2"/>
</dbReference>
<keyword evidence="11" id="KW-0614">Plasmid</keyword>
<dbReference type="InterPro" id="IPR050239">
    <property type="entry name" value="Sigma-70_RNA_pol_init_factors"/>
</dbReference>
<dbReference type="PRINTS" id="PR00046">
    <property type="entry name" value="SIGMA70FCT"/>
</dbReference>
<dbReference type="Pfam" id="PF04546">
    <property type="entry name" value="Sigma70_ner"/>
    <property type="match status" value="1"/>
</dbReference>
<dbReference type="Pfam" id="PF00140">
    <property type="entry name" value="Sigma70_r1_2"/>
    <property type="match status" value="1"/>
</dbReference>
<organism evidence="11 12">
    <name type="scientific">Cupriavidus necator</name>
    <name type="common">Alcaligenes eutrophus</name>
    <name type="synonym">Ralstonia eutropha</name>
    <dbReference type="NCBI Taxonomy" id="106590"/>
    <lineage>
        <taxon>Bacteria</taxon>
        <taxon>Pseudomonadati</taxon>
        <taxon>Pseudomonadota</taxon>
        <taxon>Betaproteobacteria</taxon>
        <taxon>Burkholderiales</taxon>
        <taxon>Burkholderiaceae</taxon>
        <taxon>Cupriavidus</taxon>
    </lineage>
</organism>
<dbReference type="Pfam" id="PF03979">
    <property type="entry name" value="Sigma70_r1_1"/>
    <property type="match status" value="1"/>
</dbReference>
<comment type="similarity">
    <text evidence="6">Belongs to the sigma-70 factor family. RpoD/SigA subfamily.</text>
</comment>
<keyword evidence="3 6" id="KW-0731">Sigma factor</keyword>
<dbReference type="InterPro" id="IPR007630">
    <property type="entry name" value="RNA_pol_sigma70_r4"/>
</dbReference>
<feature type="region of interest" description="Sigma-70 factor domain-3" evidence="6">
    <location>
        <begin position="521"/>
        <end position="597"/>
    </location>
</feature>
<evidence type="ECO:0000256" key="7">
    <source>
        <dbReference type="SAM" id="Coils"/>
    </source>
</evidence>
<dbReference type="InterPro" id="IPR009042">
    <property type="entry name" value="RNA_pol_sigma70_r1_2"/>
</dbReference>
<keyword evidence="7" id="KW-0175">Coiled coil</keyword>
<dbReference type="SUPFAM" id="SSF88946">
    <property type="entry name" value="Sigma2 domain of RNA polymerase sigma factors"/>
    <property type="match status" value="1"/>
</dbReference>
<dbReference type="Pfam" id="PF04545">
    <property type="entry name" value="Sigma70_r4"/>
    <property type="match status" value="1"/>
</dbReference>
<dbReference type="KEGG" id="cuh:BJN34_36590"/>
<keyword evidence="1 6" id="KW-0963">Cytoplasm</keyword>
<dbReference type="PANTHER" id="PTHR30603:SF60">
    <property type="entry name" value="RNA POLYMERASE SIGMA FACTOR RPOD"/>
    <property type="match status" value="1"/>
</dbReference>
<dbReference type="FunFam" id="1.10.601.10:FF:000001">
    <property type="entry name" value="RNA polymerase sigma factor SigA"/>
    <property type="match status" value="1"/>
</dbReference>
<dbReference type="InterPro" id="IPR042189">
    <property type="entry name" value="RNA_pol_sigma_70_r1_1_sf"/>
</dbReference>
<dbReference type="InterPro" id="IPR007631">
    <property type="entry name" value="RNA_pol_sigma_70_non-ess"/>
</dbReference>
<dbReference type="InterPro" id="IPR000943">
    <property type="entry name" value="RNA_pol_sigma70"/>
</dbReference>
<feature type="compositionally biased region" description="Acidic residues" evidence="8">
    <location>
        <begin position="235"/>
        <end position="264"/>
    </location>
</feature>
<dbReference type="InterPro" id="IPR028630">
    <property type="entry name" value="Sigma70_RpoD"/>
</dbReference>
<evidence type="ECO:0000256" key="5">
    <source>
        <dbReference type="ARBA" id="ARBA00023163"/>
    </source>
</evidence>
<dbReference type="CDD" id="cd06171">
    <property type="entry name" value="Sigma70_r4"/>
    <property type="match status" value="1"/>
</dbReference>
<evidence type="ECO:0000313" key="11">
    <source>
        <dbReference type="EMBL" id="AQV99395.1"/>
    </source>
</evidence>
<evidence type="ECO:0000256" key="6">
    <source>
        <dbReference type="HAMAP-Rule" id="MF_00963"/>
    </source>
</evidence>
<dbReference type="Gene3D" id="1.10.220.120">
    <property type="entry name" value="Sigma-70 factor, region 1.1"/>
    <property type="match status" value="1"/>
</dbReference>
<evidence type="ECO:0000256" key="8">
    <source>
        <dbReference type="SAM" id="MobiDB-lite"/>
    </source>
</evidence>
<feature type="domain" description="RNA polymerase sigma-70" evidence="9">
    <location>
        <begin position="466"/>
        <end position="479"/>
    </location>
</feature>
<gene>
    <name evidence="6" type="primary">rpoD</name>
    <name evidence="11" type="ORF">BJN34_36590</name>
</gene>
<protein>
    <recommendedName>
        <fullName evidence="6">RNA polymerase sigma factor RpoD</fullName>
    </recommendedName>
    <alternativeName>
        <fullName evidence="6">Sigma-70</fullName>
    </alternativeName>
</protein>
<feature type="DNA-binding region" description="H-T-H motif" evidence="6">
    <location>
        <begin position="636"/>
        <end position="655"/>
    </location>
</feature>
<dbReference type="GO" id="GO:0016987">
    <property type="term" value="F:sigma factor activity"/>
    <property type="evidence" value="ECO:0007669"/>
    <property type="project" value="UniProtKB-UniRule"/>
</dbReference>
<dbReference type="PROSITE" id="PS00716">
    <property type="entry name" value="SIGMA70_2"/>
    <property type="match status" value="1"/>
</dbReference>
<geneLocation type="plasmid" evidence="12">
    <name>penh92</name>
</geneLocation>
<reference evidence="12" key="1">
    <citation type="submission" date="2017-02" db="EMBL/GenBank/DDBJ databases">
        <title>Complete genome sequence of Cupriavidus necator strain NH9, a 3-chlorobenzoate degrader.</title>
        <authorList>
            <person name="Moriuchi R."/>
            <person name="Dohra H."/>
            <person name="Ogawa N."/>
        </authorList>
    </citation>
    <scope>NUCLEOTIDE SEQUENCE [LARGE SCALE GENOMIC DNA]</scope>
    <source>
        <strain evidence="12">NH9</strain>
        <plasmid evidence="12">penh92</plasmid>
    </source>
</reference>
<dbReference type="PANTHER" id="PTHR30603">
    <property type="entry name" value="RNA POLYMERASE SIGMA FACTOR RPO"/>
    <property type="match status" value="1"/>
</dbReference>
<dbReference type="SUPFAM" id="SSF88659">
    <property type="entry name" value="Sigma3 and sigma4 domains of RNA polymerase sigma factors"/>
    <property type="match status" value="2"/>
</dbReference>
<evidence type="ECO:0000256" key="4">
    <source>
        <dbReference type="ARBA" id="ARBA00023125"/>
    </source>
</evidence>
<keyword evidence="5 6" id="KW-0804">Transcription</keyword>
<dbReference type="InterPro" id="IPR007627">
    <property type="entry name" value="RNA_pol_sigma70_r2"/>
</dbReference>
<evidence type="ECO:0000259" key="9">
    <source>
        <dbReference type="PROSITE" id="PS00715"/>
    </source>
</evidence>
<dbReference type="GO" id="GO:0006352">
    <property type="term" value="P:DNA-templated transcription initiation"/>
    <property type="evidence" value="ECO:0007669"/>
    <property type="project" value="UniProtKB-UniRule"/>
</dbReference>
<dbReference type="InterPro" id="IPR012760">
    <property type="entry name" value="RNA_pol_sigma_RpoD_C"/>
</dbReference>
<evidence type="ECO:0000256" key="2">
    <source>
        <dbReference type="ARBA" id="ARBA00023015"/>
    </source>
</evidence>
<proteinExistence type="inferred from homology"/>
<dbReference type="Proteomes" id="UP000189627">
    <property type="component" value="Plasmid pENH92"/>
</dbReference>
<evidence type="ECO:0000256" key="1">
    <source>
        <dbReference type="ARBA" id="ARBA00022490"/>
    </source>
</evidence>
<sequence>MAATIVGQPVEENVLAKPVRDNSVSRVIAVTSKAARRAPKEKTQAVTTPLDIASMALQDEERQRQMRALIALGRERGYLTHADINDHLPDNFTQTAAMETIVSTFSDMGVAVYEQVPNAETLLLNDAAAAVASDDQADEEAEAALSTVDSEFGRTTDPVRMYMREMGARELLTRAGEIEIAIRIEDGLQDMIQAIATCPWIVSTILVDADRIAAGELRIDELVDGINDDVNESEMTLESEEVEVEADASDDDSDRDDVEMDGDDPEKTNAARLEQLRNDSLAVFARVRALFEQLPDVPVIGKTRSAAVAQLRSAIQRELAPIRFTARAIDRLCASVHAQVTEVRAIERSILEIAVDRCGMPRDAFVESFPGHETDLAWTSRMAATSRQFGAALERHLPAIQAGQQKLIDIEARVSLPLQQLKQINRQMSAAELKMRQAKRELIEANLRLVISIAKKYVNRGMQFLDLIQEGNIGLMKAVDKFEYRRGWKFSTYATWWVRQAVTRALADQARTIRVPVHMIELVNKLNRISREFLQQTGQEAHPAVLAERMEMSEEKVRSILRIAKQPVSLETPVGDDADATLGDMIEDLSASSPTEAAIHANMRAAIDEALDELSPREAKVLRMRFGLDTTSDHTLEEVGKQFDVTRERIRQIESKAMRKLMHPSRADKLRPFLER</sequence>
<dbReference type="HAMAP" id="MF_00963">
    <property type="entry name" value="Sigma70_RpoD_SigA"/>
    <property type="match status" value="1"/>
</dbReference>
<dbReference type="InterPro" id="IPR013324">
    <property type="entry name" value="RNA_pol_sigma_r3/r4-like"/>
</dbReference>
<dbReference type="InterPro" id="IPR007127">
    <property type="entry name" value="RNA_pol_sigma_70_r1_1"/>
</dbReference>
<dbReference type="RefSeq" id="WP_234825184.1">
    <property type="nucleotide sequence ID" value="NZ_CP017759.1"/>
</dbReference>
<dbReference type="NCBIfam" id="TIGR02937">
    <property type="entry name" value="sigma70-ECF"/>
    <property type="match status" value="1"/>
</dbReference>
<evidence type="ECO:0000313" key="12">
    <source>
        <dbReference type="Proteomes" id="UP000189627"/>
    </source>
</evidence>
<feature type="short sequence motif" description="Interaction with polymerase core subunit RpoC" evidence="6">
    <location>
        <begin position="466"/>
        <end position="469"/>
    </location>
</feature>
<feature type="coiled-coil region" evidence="7">
    <location>
        <begin position="421"/>
        <end position="448"/>
    </location>
</feature>
<feature type="domain" description="RNA polymerase sigma-70" evidence="10">
    <location>
        <begin position="635"/>
        <end position="661"/>
    </location>
</feature>